<protein>
    <submittedName>
        <fullName evidence="1">Uncharacterized protein</fullName>
    </submittedName>
</protein>
<keyword evidence="2" id="KW-1185">Reference proteome</keyword>
<sequence>MVNTQTLKSFKTDFTVKVVNFEDIPSISKKILDHYKKCYSNHNFTFRILLPRVTDSQEVSNKSKKMGLYLQNELLSGIRSSKLKANIKEFRYVHDSDHYGWILFDPSFSHHFE</sequence>
<gene>
    <name evidence="1" type="ORF">NFRAN_0535</name>
</gene>
<dbReference type="EMBL" id="LR216287">
    <property type="protein sequence ID" value="VFJ12856.1"/>
    <property type="molecule type" value="Genomic_DNA"/>
</dbReference>
<dbReference type="KEGG" id="nfn:NFRAN_0535"/>
<accession>A0A484I9D7</accession>
<dbReference type="Proteomes" id="UP000294299">
    <property type="component" value="Chromosome NFRAN"/>
</dbReference>
<proteinExistence type="predicted"/>
<evidence type="ECO:0000313" key="1">
    <source>
        <dbReference type="EMBL" id="VFJ12856.1"/>
    </source>
</evidence>
<dbReference type="OrthoDB" id="6976at2157"/>
<dbReference type="GeneID" id="39420053"/>
<name>A0A484I9D7_9ARCH</name>
<dbReference type="RefSeq" id="WP_134482879.1">
    <property type="nucleotide sequence ID" value="NZ_LR216287.1"/>
</dbReference>
<organism evidence="1 2">
    <name type="scientific">Candidatus Nitrosocosmicus franklandianus</name>
    <dbReference type="NCBI Taxonomy" id="1798806"/>
    <lineage>
        <taxon>Archaea</taxon>
        <taxon>Nitrososphaerota</taxon>
        <taxon>Nitrososphaeria</taxon>
        <taxon>Nitrososphaerales</taxon>
        <taxon>Nitrososphaeraceae</taxon>
        <taxon>Candidatus Nitrosocosmicus</taxon>
    </lineage>
</organism>
<evidence type="ECO:0000313" key="2">
    <source>
        <dbReference type="Proteomes" id="UP000294299"/>
    </source>
</evidence>
<dbReference type="AlphaFoldDB" id="A0A484I9D7"/>
<reference evidence="1 2" key="1">
    <citation type="submission" date="2019-02" db="EMBL/GenBank/DDBJ databases">
        <authorList>
            <person name="Lehtovirta-Morley E L."/>
        </authorList>
    </citation>
    <scope>NUCLEOTIDE SEQUENCE [LARGE SCALE GENOMIC DNA]</scope>
    <source>
        <strain evidence="1">NFRAN1</strain>
    </source>
</reference>